<dbReference type="AlphaFoldDB" id="A0AAD9NIV9"/>
<dbReference type="Pfam" id="PF13499">
    <property type="entry name" value="EF-hand_7"/>
    <property type="match status" value="1"/>
</dbReference>
<feature type="domain" description="EF-hand" evidence="10">
    <location>
        <begin position="338"/>
        <end position="373"/>
    </location>
</feature>
<evidence type="ECO:0000256" key="4">
    <source>
        <dbReference type="ARBA" id="ARBA00022837"/>
    </source>
</evidence>
<dbReference type="EMBL" id="JAODUP010000004">
    <property type="protein sequence ID" value="KAK2170183.1"/>
    <property type="molecule type" value="Genomic_DNA"/>
</dbReference>
<evidence type="ECO:0000256" key="1">
    <source>
        <dbReference type="ARBA" id="ARBA00004611"/>
    </source>
</evidence>
<evidence type="ECO:0000256" key="5">
    <source>
        <dbReference type="ARBA" id="ARBA00022846"/>
    </source>
</evidence>
<evidence type="ECO:0000313" key="11">
    <source>
        <dbReference type="EMBL" id="KAK2170183.1"/>
    </source>
</evidence>
<evidence type="ECO:0000256" key="2">
    <source>
        <dbReference type="ARBA" id="ARBA00022490"/>
    </source>
</evidence>
<dbReference type="Gene3D" id="1.10.238.10">
    <property type="entry name" value="EF-hand"/>
    <property type="match status" value="1"/>
</dbReference>
<feature type="region of interest" description="Disordered" evidence="9">
    <location>
        <begin position="208"/>
        <end position="232"/>
    </location>
</feature>
<keyword evidence="6" id="KW-0969">Cilium</keyword>
<feature type="domain" description="EF-hand" evidence="10">
    <location>
        <begin position="374"/>
        <end position="409"/>
    </location>
</feature>
<evidence type="ECO:0000256" key="9">
    <source>
        <dbReference type="SAM" id="MobiDB-lite"/>
    </source>
</evidence>
<dbReference type="InterPro" id="IPR040193">
    <property type="entry name" value="EFHC1/EFHC2/EFHB"/>
</dbReference>
<name>A0AAD9NIV9_9ANNE</name>
<dbReference type="InterPro" id="IPR018247">
    <property type="entry name" value="EF_Hand_1_Ca_BS"/>
</dbReference>
<dbReference type="Proteomes" id="UP001208570">
    <property type="component" value="Unassembled WGS sequence"/>
</dbReference>
<proteinExistence type="predicted"/>
<dbReference type="InterPro" id="IPR057428">
    <property type="entry name" value="EFHB_EF-hand_C"/>
</dbReference>
<dbReference type="InterPro" id="IPR002048">
    <property type="entry name" value="EF_hand_dom"/>
</dbReference>
<protein>
    <recommendedName>
        <fullName evidence="10">EF-hand domain-containing protein</fullName>
    </recommendedName>
</protein>
<dbReference type="SUPFAM" id="SSF47473">
    <property type="entry name" value="EF-hand"/>
    <property type="match status" value="1"/>
</dbReference>
<dbReference type="Pfam" id="PF25325">
    <property type="entry name" value="EF-hand_EFHB_C"/>
    <property type="match status" value="1"/>
</dbReference>
<dbReference type="PANTHER" id="PTHR12086">
    <property type="entry name" value="EF-HAND DOMAIN C-TERMINAL CONTAINING PROTEIN"/>
    <property type="match status" value="1"/>
</dbReference>
<evidence type="ECO:0000256" key="3">
    <source>
        <dbReference type="ARBA" id="ARBA00022737"/>
    </source>
</evidence>
<dbReference type="PROSITE" id="PS00018">
    <property type="entry name" value="EF_HAND_1"/>
    <property type="match status" value="1"/>
</dbReference>
<evidence type="ECO:0000256" key="7">
    <source>
        <dbReference type="ARBA" id="ARBA00023212"/>
    </source>
</evidence>
<keyword evidence="12" id="KW-1185">Reference proteome</keyword>
<keyword evidence="8" id="KW-0966">Cell projection</keyword>
<evidence type="ECO:0000259" key="10">
    <source>
        <dbReference type="PROSITE" id="PS50222"/>
    </source>
</evidence>
<accession>A0AAD9NIV9</accession>
<comment type="caution">
    <text evidence="11">The sequence shown here is derived from an EMBL/GenBank/DDBJ whole genome shotgun (WGS) entry which is preliminary data.</text>
</comment>
<evidence type="ECO:0000256" key="8">
    <source>
        <dbReference type="ARBA" id="ARBA00023273"/>
    </source>
</evidence>
<dbReference type="InterPro" id="IPR011992">
    <property type="entry name" value="EF-hand-dom_pair"/>
</dbReference>
<organism evidence="11 12">
    <name type="scientific">Paralvinella palmiformis</name>
    <dbReference type="NCBI Taxonomy" id="53620"/>
    <lineage>
        <taxon>Eukaryota</taxon>
        <taxon>Metazoa</taxon>
        <taxon>Spiralia</taxon>
        <taxon>Lophotrochozoa</taxon>
        <taxon>Annelida</taxon>
        <taxon>Polychaeta</taxon>
        <taxon>Sedentaria</taxon>
        <taxon>Canalipalpata</taxon>
        <taxon>Terebellida</taxon>
        <taxon>Terebelliformia</taxon>
        <taxon>Alvinellidae</taxon>
        <taxon>Paralvinella</taxon>
    </lineage>
</organism>
<keyword evidence="5" id="KW-0282">Flagellum</keyword>
<dbReference type="GO" id="GO:0005509">
    <property type="term" value="F:calcium ion binding"/>
    <property type="evidence" value="ECO:0007669"/>
    <property type="project" value="InterPro"/>
</dbReference>
<keyword evidence="4" id="KW-0106">Calcium</keyword>
<dbReference type="SMART" id="SM00054">
    <property type="entry name" value="EFh"/>
    <property type="match status" value="2"/>
</dbReference>
<keyword evidence="2" id="KW-0963">Cytoplasm</keyword>
<comment type="subcellular location">
    <subcellularLocation>
        <location evidence="1">Cytoplasm</location>
        <location evidence="1">Cytoskeleton</location>
        <location evidence="1">Flagellum axoneme</location>
    </subcellularLocation>
</comment>
<keyword evidence="3" id="KW-0677">Repeat</keyword>
<keyword evidence="7" id="KW-0206">Cytoskeleton</keyword>
<dbReference type="PROSITE" id="PS50222">
    <property type="entry name" value="EF_HAND_2"/>
    <property type="match status" value="2"/>
</dbReference>
<reference evidence="11" key="1">
    <citation type="journal article" date="2023" name="Mol. Biol. Evol.">
        <title>Third-Generation Sequencing Reveals the Adaptive Role of the Epigenome in Three Deep-Sea Polychaetes.</title>
        <authorList>
            <person name="Perez M."/>
            <person name="Aroh O."/>
            <person name="Sun Y."/>
            <person name="Lan Y."/>
            <person name="Juniper S.K."/>
            <person name="Young C.R."/>
            <person name="Angers B."/>
            <person name="Qian P.Y."/>
        </authorList>
    </citation>
    <scope>NUCLEOTIDE SEQUENCE</scope>
    <source>
        <strain evidence="11">P08H-3</strain>
    </source>
</reference>
<dbReference type="CDD" id="cd00051">
    <property type="entry name" value="EFh"/>
    <property type="match status" value="1"/>
</dbReference>
<evidence type="ECO:0000256" key="6">
    <source>
        <dbReference type="ARBA" id="ARBA00023069"/>
    </source>
</evidence>
<sequence length="524" mass="60047">MALTQVGLQPTYESGQLPTIQQKTIYYGKYKDRTPYLSPAGKLTTSGDSAVLCMQTPKRPESPEIIKRFRNTVRPDAGKTRIFYGKAYDPHLKLAASMTHGITTQPAVNAKQLVNPQPNTLFHQRRLDKKEDLYSSHQRAPLGVSHDQSIGLPRGLDPVNFTFGIRTEKDGCAGELVSPNKSYAQVMEEGEQGRDLYRVTHFDFKEGEQKTRRYESPNFNRSSQFGLPTPHENDGRHVRCTLKWVHDAKSESATPIVSKRVDEFRERTQPQLGKVHDPIKDTLNVSQDHTFGIMLKPDEYSVGDLLHGRVPDQYLRGKDRMRGIVAAMRQHLKKANYHNFPDLMSAFRYYDTDGSGKIDISKLRSACIQFHLPTESELLEQLMDYCDANRDGLIDYVEFANFLNWKDKMPSDLLESRFNLAPPRIKRVSDRVNYGDESDAYGLTNPSIFSAKGIYEKDFLMPRTKDEIRRIFTDIGIETDYDSFDKMYSLAASRHPQRHVSVESFRNVLDEFQAEQLQKAKIVY</sequence>
<gene>
    <name evidence="11" type="ORF">LSH36_4g23028</name>
</gene>
<feature type="compositionally biased region" description="Polar residues" evidence="9">
    <location>
        <begin position="217"/>
        <end position="226"/>
    </location>
</feature>
<dbReference type="PANTHER" id="PTHR12086:SF12">
    <property type="entry name" value="EF-HAND DOMAIN-CONTAINING FAMILY MEMBER B"/>
    <property type="match status" value="1"/>
</dbReference>
<evidence type="ECO:0000313" key="12">
    <source>
        <dbReference type="Proteomes" id="UP001208570"/>
    </source>
</evidence>